<dbReference type="GO" id="GO:0000287">
    <property type="term" value="F:magnesium ion binding"/>
    <property type="evidence" value="ECO:0007669"/>
    <property type="project" value="TreeGrafter"/>
</dbReference>
<dbReference type="InterPro" id="IPR036412">
    <property type="entry name" value="HAD-like_sf"/>
</dbReference>
<dbReference type="Pfam" id="PF08282">
    <property type="entry name" value="Hydrolase_3"/>
    <property type="match status" value="1"/>
</dbReference>
<dbReference type="GO" id="GO:0005829">
    <property type="term" value="C:cytosol"/>
    <property type="evidence" value="ECO:0007669"/>
    <property type="project" value="TreeGrafter"/>
</dbReference>
<gene>
    <name evidence="1" type="ORF">NCTC11087_00780</name>
</gene>
<dbReference type="NCBIfam" id="TIGR01484">
    <property type="entry name" value="HAD-SF-IIB"/>
    <property type="match status" value="1"/>
</dbReference>
<dbReference type="SUPFAM" id="SSF56784">
    <property type="entry name" value="HAD-like"/>
    <property type="match status" value="1"/>
</dbReference>
<reference evidence="1 2" key="1">
    <citation type="submission" date="2018-06" db="EMBL/GenBank/DDBJ databases">
        <authorList>
            <consortium name="Pathogen Informatics"/>
            <person name="Doyle S."/>
        </authorList>
    </citation>
    <scope>NUCLEOTIDE SEQUENCE [LARGE SCALE GENOMIC DNA]</scope>
    <source>
        <strain evidence="1 2">NCTC11087</strain>
    </source>
</reference>
<dbReference type="Gene3D" id="3.30.1240.10">
    <property type="match status" value="1"/>
</dbReference>
<dbReference type="PANTHER" id="PTHR10000">
    <property type="entry name" value="PHOSPHOSERINE PHOSPHATASE"/>
    <property type="match status" value="1"/>
</dbReference>
<dbReference type="GeneID" id="77461757"/>
<organism evidence="1 2">
    <name type="scientific">Faecalicoccus pleomorphus</name>
    <dbReference type="NCBI Taxonomy" id="1323"/>
    <lineage>
        <taxon>Bacteria</taxon>
        <taxon>Bacillati</taxon>
        <taxon>Bacillota</taxon>
        <taxon>Erysipelotrichia</taxon>
        <taxon>Erysipelotrichales</taxon>
        <taxon>Erysipelotrichaceae</taxon>
        <taxon>Faecalicoccus</taxon>
    </lineage>
</organism>
<keyword evidence="2" id="KW-1185">Reference proteome</keyword>
<dbReference type="OrthoDB" id="306707at2"/>
<dbReference type="Gene3D" id="3.40.50.1000">
    <property type="entry name" value="HAD superfamily/HAD-like"/>
    <property type="match status" value="1"/>
</dbReference>
<sequence>MKLLATDYDGTLKYAKHIMPEDLQAIQDWKKAGNLFVLCTGRSMESIEAQAKQYDLPVDYYITNNGGMVFDREGHELLSYYLDIVTAVDIIYAAKQEEGVASVVINDGVHRHKMTIDESITDRRYPNMQSDMSVDDLINTQKIAQIVISMSEQNLAVTLAENINMFFGEIVVAYANNFVVDVVPKGVSKATGLEFVVEYTNTNEEDVYTIGDSYNDIPLMTYGYHGACMEMADEAVKENANVFYESVGSMIHTILK</sequence>
<dbReference type="AlphaFoldDB" id="A0A380LMS5"/>
<evidence type="ECO:0000313" key="2">
    <source>
        <dbReference type="Proteomes" id="UP000255523"/>
    </source>
</evidence>
<proteinExistence type="predicted"/>
<dbReference type="GO" id="GO:0016791">
    <property type="term" value="F:phosphatase activity"/>
    <property type="evidence" value="ECO:0007669"/>
    <property type="project" value="TreeGrafter"/>
</dbReference>
<dbReference type="RefSeq" id="WP_022790004.1">
    <property type="nucleotide sequence ID" value="NZ_CAUWMU010000031.1"/>
</dbReference>
<dbReference type="InterPro" id="IPR023214">
    <property type="entry name" value="HAD_sf"/>
</dbReference>
<name>A0A380LMS5_9FIRM</name>
<dbReference type="Proteomes" id="UP000255523">
    <property type="component" value="Unassembled WGS sequence"/>
</dbReference>
<dbReference type="InterPro" id="IPR006379">
    <property type="entry name" value="HAD-SF_hydro_IIB"/>
</dbReference>
<dbReference type="EMBL" id="UHFX01000003">
    <property type="protein sequence ID" value="SUO03900.1"/>
    <property type="molecule type" value="Genomic_DNA"/>
</dbReference>
<dbReference type="PANTHER" id="PTHR10000:SF8">
    <property type="entry name" value="HAD SUPERFAMILY HYDROLASE-LIKE, TYPE 3"/>
    <property type="match status" value="1"/>
</dbReference>
<accession>A0A380LMS5</accession>
<protein>
    <submittedName>
        <fullName evidence="1">Haloacid dehalogenase</fullName>
    </submittedName>
</protein>
<evidence type="ECO:0000313" key="1">
    <source>
        <dbReference type="EMBL" id="SUO03900.1"/>
    </source>
</evidence>